<reference evidence="5" key="3">
    <citation type="submission" date="2015-12" db="EMBL/GenBank/DDBJ databases">
        <title>Update maize B73 reference genome by single molecule sequencing technologies.</title>
        <authorList>
            <consortium name="Maize Genome Sequencing Project"/>
            <person name="Ware D."/>
        </authorList>
    </citation>
    <scope>NUCLEOTIDE SEQUENCE [LARGE SCALE GENOMIC DNA]</scope>
    <source>
        <strain evidence="5">cv. B73</strain>
    </source>
</reference>
<keyword evidence="2" id="KW-1133">Transmembrane helix</keyword>
<dbReference type="EnsemblPlants" id="Zm00001eb303630_T001">
    <property type="protein sequence ID" value="Zm00001eb303630_P001"/>
    <property type="gene ID" value="Zm00001eb303630"/>
</dbReference>
<proteinExistence type="evidence at transcript level"/>
<keyword evidence="2" id="KW-0812">Transmembrane</keyword>
<feature type="region of interest" description="Disordered" evidence="1">
    <location>
        <begin position="1"/>
        <end position="51"/>
    </location>
</feature>
<evidence type="ECO:0000313" key="5">
    <source>
        <dbReference type="Proteomes" id="UP000007305"/>
    </source>
</evidence>
<name>C0P6Q5_MAIZE</name>
<sequence>MPASQSSPPRSPKSSTSSLGRTTPAGAGAAPMSSNAGREPSSGNGSSSISDSGVRVSEWECESDASDSIAFFSFSFCCCIFSHSFFLLYRRHSTQSSSCRRIKINPTASRSAPWPLLTTRKQRPRKKKTRRDVLAAYPERAGAGLLGAGAAGFGEAVLVHDPLRLDPARRLAVVEHERLLDPRRPALVLHGLVRARGLPVARPGGAVGAGAVGVLAVPRREEVPLAAPEEGALRQVPGVEAVQVDLGDDGHRRAAPRGARAEVVRHQLLVRRVEPEARGQVELRLRVAALLLLLLLHGRHRYHWTLYSLAVACGLVGWFGCWLAASCCGR</sequence>
<reference evidence="4" key="4">
    <citation type="submission" date="2019-07" db="EMBL/GenBank/DDBJ databases">
        <authorList>
            <person name="Seetharam A."/>
            <person name="Woodhouse M."/>
            <person name="Cannon E."/>
        </authorList>
    </citation>
    <scope>NUCLEOTIDE SEQUENCE [LARGE SCALE GENOMIC DNA]</scope>
    <source>
        <strain evidence="4">cv. B73</strain>
    </source>
</reference>
<reference evidence="3" key="1">
    <citation type="journal article" date="2009" name="PLoS Genet.">
        <title>Sequencing, mapping, and analysis of 27,455 maize full-length cDNAs.</title>
        <authorList>
            <person name="Soderlund C."/>
            <person name="Descour A."/>
            <person name="Kudrna D."/>
            <person name="Bomhoff M."/>
            <person name="Boyd L."/>
            <person name="Currie J."/>
            <person name="Angelova A."/>
            <person name="Collura K."/>
            <person name="Wissotski M."/>
            <person name="Ashley E."/>
            <person name="Morrow D."/>
            <person name="Fernandes J."/>
            <person name="Walbot V."/>
            <person name="Yu Y."/>
        </authorList>
    </citation>
    <scope>NUCLEOTIDE SEQUENCE</scope>
    <source>
        <strain evidence="3">B73</strain>
    </source>
</reference>
<evidence type="ECO:0000256" key="1">
    <source>
        <dbReference type="SAM" id="MobiDB-lite"/>
    </source>
</evidence>
<dbReference type="AlphaFoldDB" id="C0P6Q5"/>
<protein>
    <submittedName>
        <fullName evidence="3 4">Uncharacterized protein</fullName>
    </submittedName>
</protein>
<evidence type="ECO:0000313" key="4">
    <source>
        <dbReference type="EnsemblPlants" id="Zm00001eb303630_P001"/>
    </source>
</evidence>
<feature type="compositionally biased region" description="Low complexity" evidence="1">
    <location>
        <begin position="1"/>
        <end position="31"/>
    </location>
</feature>
<dbReference type="Proteomes" id="UP000007305">
    <property type="component" value="Chromosome 7"/>
</dbReference>
<keyword evidence="5" id="KW-1185">Reference proteome</keyword>
<feature type="transmembrane region" description="Helical" evidence="2">
    <location>
        <begin position="304"/>
        <end position="325"/>
    </location>
</feature>
<accession>C0P6Q5</accession>
<keyword evidence="2" id="KW-0472">Membrane</keyword>
<feature type="compositionally biased region" description="Low complexity" evidence="1">
    <location>
        <begin position="41"/>
        <end position="51"/>
    </location>
</feature>
<dbReference type="Gramene" id="Zm00001eb303630_T001">
    <property type="protein sequence ID" value="Zm00001eb303630_P001"/>
    <property type="gene ID" value="Zm00001eb303630"/>
</dbReference>
<evidence type="ECO:0000256" key="2">
    <source>
        <dbReference type="SAM" id="Phobius"/>
    </source>
</evidence>
<reference evidence="4" key="5">
    <citation type="submission" date="2021-05" db="UniProtKB">
        <authorList>
            <consortium name="EnsemblPlants"/>
        </authorList>
    </citation>
    <scope>IDENTIFICATION</scope>
    <source>
        <strain evidence="4">cv. B73</strain>
    </source>
</reference>
<reference evidence="3" key="2">
    <citation type="submission" date="2012-06" db="EMBL/GenBank/DDBJ databases">
        <authorList>
            <person name="Yu Y."/>
            <person name="Currie J."/>
            <person name="Lomeli R."/>
            <person name="Angelova A."/>
            <person name="Collura K."/>
            <person name="Wissotski M."/>
            <person name="Campos D."/>
            <person name="Kudrna D."/>
            <person name="Golser W."/>
            <person name="Ashely E."/>
            <person name="Descour A."/>
            <person name="Fernandes J."/>
            <person name="Soderlund C."/>
            <person name="Walbot V."/>
        </authorList>
    </citation>
    <scope>NUCLEOTIDE SEQUENCE</scope>
    <source>
        <strain evidence="3">B73</strain>
    </source>
</reference>
<dbReference type="EMBL" id="BT063974">
    <property type="protein sequence ID" value="ACN28671.1"/>
    <property type="molecule type" value="mRNA"/>
</dbReference>
<organism evidence="3">
    <name type="scientific">Zea mays</name>
    <name type="common">Maize</name>
    <dbReference type="NCBI Taxonomy" id="4577"/>
    <lineage>
        <taxon>Eukaryota</taxon>
        <taxon>Viridiplantae</taxon>
        <taxon>Streptophyta</taxon>
        <taxon>Embryophyta</taxon>
        <taxon>Tracheophyta</taxon>
        <taxon>Spermatophyta</taxon>
        <taxon>Magnoliopsida</taxon>
        <taxon>Liliopsida</taxon>
        <taxon>Poales</taxon>
        <taxon>Poaceae</taxon>
        <taxon>PACMAD clade</taxon>
        <taxon>Panicoideae</taxon>
        <taxon>Andropogonodae</taxon>
        <taxon>Andropogoneae</taxon>
        <taxon>Tripsacinae</taxon>
        <taxon>Zea</taxon>
    </lineage>
</organism>
<evidence type="ECO:0000313" key="3">
    <source>
        <dbReference type="EMBL" id="ACN28671.1"/>
    </source>
</evidence>